<dbReference type="NCBIfam" id="NF033711">
    <property type="entry name" value="T9SS_PorQ"/>
    <property type="match status" value="1"/>
</dbReference>
<comment type="caution">
    <text evidence="1">The sequence shown here is derived from an EMBL/GenBank/DDBJ whole genome shotgun (WGS) entry which is preliminary data.</text>
</comment>
<name>A0ABP8NA32_9BACT</name>
<dbReference type="RefSeq" id="WP_345079213.1">
    <property type="nucleotide sequence ID" value="NZ_BAABFA010000007.1"/>
</dbReference>
<protein>
    <recommendedName>
        <fullName evidence="3">Type IX secretion system protein PorQ</fullName>
    </recommendedName>
</protein>
<evidence type="ECO:0008006" key="3">
    <source>
        <dbReference type="Google" id="ProtNLM"/>
    </source>
</evidence>
<accession>A0ABP8NA32</accession>
<dbReference type="Proteomes" id="UP001500067">
    <property type="component" value="Unassembled WGS sequence"/>
</dbReference>
<proteinExistence type="predicted"/>
<evidence type="ECO:0000313" key="1">
    <source>
        <dbReference type="EMBL" id="GAA4462456.1"/>
    </source>
</evidence>
<dbReference type="NCBIfam" id="NF033709">
    <property type="entry name" value="PorV_fam"/>
    <property type="match status" value="1"/>
</dbReference>
<sequence length="377" mass="42305">MEMRTGQLPNIRKTFTLLAGALLAGVYTHAQVTGGQFAFEFLRMSNSPHVSALGGMSVANPGSDISLAVQNPALMRPGLHNQLQLNYNGLYAGISSSNLNYGYHVDKLNTSFAFGLQYLNYGSFTKTNTIGTEEGSFNAIDYAVSLGASRSYREHWRYGANLKFAHSALYTQRATAAMMDVGVNYYDTASMWDIGIVAKNMGVMLDRYIPENPAEPIPFDLQIGVSKRLKHVPLRLFTTIHHLYEWDIRYDNPDDQNTNTLVSTIDSNKKTKSYFTDKLFRHFIFGAEITLGDRITITGSYNVLRRRELALQTVQGIAGFSFGAGINLNKFMIHYGRSYYHIAGPYNEIGLTMRMNKLFGLGKTGERIHWNADHPDW</sequence>
<keyword evidence="2" id="KW-1185">Reference proteome</keyword>
<organism evidence="1 2">
    <name type="scientific">Nemorincola caseinilytica</name>
    <dbReference type="NCBI Taxonomy" id="2054315"/>
    <lineage>
        <taxon>Bacteria</taxon>
        <taxon>Pseudomonadati</taxon>
        <taxon>Bacteroidota</taxon>
        <taxon>Chitinophagia</taxon>
        <taxon>Chitinophagales</taxon>
        <taxon>Chitinophagaceae</taxon>
        <taxon>Nemorincola</taxon>
    </lineage>
</organism>
<reference evidence="2" key="1">
    <citation type="journal article" date="2019" name="Int. J. Syst. Evol. Microbiol.">
        <title>The Global Catalogue of Microorganisms (GCM) 10K type strain sequencing project: providing services to taxonomists for standard genome sequencing and annotation.</title>
        <authorList>
            <consortium name="The Broad Institute Genomics Platform"/>
            <consortium name="The Broad Institute Genome Sequencing Center for Infectious Disease"/>
            <person name="Wu L."/>
            <person name="Ma J."/>
        </authorList>
    </citation>
    <scope>NUCLEOTIDE SEQUENCE [LARGE SCALE GENOMIC DNA]</scope>
    <source>
        <strain evidence="2">JCM 32105</strain>
    </source>
</reference>
<evidence type="ECO:0000313" key="2">
    <source>
        <dbReference type="Proteomes" id="UP001500067"/>
    </source>
</evidence>
<gene>
    <name evidence="1" type="ORF">GCM10023093_09090</name>
</gene>
<dbReference type="EMBL" id="BAABFA010000007">
    <property type="protein sequence ID" value="GAA4462456.1"/>
    <property type="molecule type" value="Genomic_DNA"/>
</dbReference>